<feature type="domain" description="PDZ" evidence="1">
    <location>
        <begin position="1"/>
        <end position="40"/>
    </location>
</feature>
<dbReference type="InterPro" id="IPR007549">
    <property type="entry name" value="DUF512"/>
</dbReference>
<dbReference type="EMBL" id="DVHN01000056">
    <property type="protein sequence ID" value="HIR88325.1"/>
    <property type="molecule type" value="Genomic_DNA"/>
</dbReference>
<sequence length="456" mass="52649">MDKQKGHLICAIEPGSIAEEMELKPGDRVLAVNDKEIEDVFDYEYLIKDEYIELLVITAEGEEWELDIEKDYDQDLGIIFENGLMSDYRSCSNKCIFCFIDQMPPGMRETLYFKDDDSRLSFLQGNYITLTNMKEKDIQRIIDYKLSPINISVHTTNPELRCKMLHNRFAGESLKKIQTLYEAGVEMNGQIVLCKNVNDKEELERSIRDLSQYIPYMESVSVVPVGLSKFREGLYPLEPFTKEDAEQTIDLIEQWQRKLYQQYGTHFIHASDEFYILAQRSLPEEERYDGYIQLENGVGMLRLLMEEANKAMEVLHGDGRSFEFSLATGKLAFPYIKAIYQKLKGKFPNIVGHLYSIKNEFFGETITVSGLITGRDLRNQLMEQSLGKQLLLPSNMFRSGEDVFLDDVTKQELERTLQVSIRIVKSSGQDLIDAMLGQSDLKKGEENHAPYELEKE</sequence>
<dbReference type="SUPFAM" id="SSF102114">
    <property type="entry name" value="Radical SAM enzymes"/>
    <property type="match status" value="1"/>
</dbReference>
<protein>
    <submittedName>
        <fullName evidence="2">DUF512 domain-containing protein</fullName>
    </submittedName>
</protein>
<dbReference type="Gene3D" id="2.30.42.10">
    <property type="match status" value="1"/>
</dbReference>
<dbReference type="InterPro" id="IPR001478">
    <property type="entry name" value="PDZ"/>
</dbReference>
<dbReference type="Pfam" id="PF19238">
    <property type="entry name" value="Radical_SAM_2"/>
    <property type="match status" value="1"/>
</dbReference>
<dbReference type="InterPro" id="IPR041489">
    <property type="entry name" value="PDZ_6"/>
</dbReference>
<dbReference type="SUPFAM" id="SSF50156">
    <property type="entry name" value="PDZ domain-like"/>
    <property type="match status" value="1"/>
</dbReference>
<dbReference type="InterPro" id="IPR013785">
    <property type="entry name" value="Aldolase_TIM"/>
</dbReference>
<dbReference type="InterPro" id="IPR045375">
    <property type="entry name" value="Put_radical_SAM-like_N"/>
</dbReference>
<evidence type="ECO:0000313" key="2">
    <source>
        <dbReference type="EMBL" id="HIR88325.1"/>
    </source>
</evidence>
<dbReference type="Pfam" id="PF17820">
    <property type="entry name" value="PDZ_6"/>
    <property type="match status" value="1"/>
</dbReference>
<organism evidence="2 3">
    <name type="scientific">Candidatus Fimimorpha faecalis</name>
    <dbReference type="NCBI Taxonomy" id="2840824"/>
    <lineage>
        <taxon>Bacteria</taxon>
        <taxon>Bacillati</taxon>
        <taxon>Bacillota</taxon>
        <taxon>Clostridia</taxon>
        <taxon>Eubacteriales</taxon>
        <taxon>Candidatus Fimimorpha</taxon>
    </lineage>
</organism>
<evidence type="ECO:0000259" key="1">
    <source>
        <dbReference type="PROSITE" id="PS50106"/>
    </source>
</evidence>
<name>A0A9D1EDQ7_9FIRM</name>
<reference evidence="2" key="2">
    <citation type="journal article" date="2021" name="PeerJ">
        <title>Extensive microbial diversity within the chicken gut microbiome revealed by metagenomics and culture.</title>
        <authorList>
            <person name="Gilroy R."/>
            <person name="Ravi A."/>
            <person name="Getino M."/>
            <person name="Pursley I."/>
            <person name="Horton D.L."/>
            <person name="Alikhan N.F."/>
            <person name="Baker D."/>
            <person name="Gharbi K."/>
            <person name="Hall N."/>
            <person name="Watson M."/>
            <person name="Adriaenssens E.M."/>
            <person name="Foster-Nyarko E."/>
            <person name="Jarju S."/>
            <person name="Secka A."/>
            <person name="Antonio M."/>
            <person name="Oren A."/>
            <person name="Chaudhuri R.R."/>
            <person name="La Ragione R."/>
            <person name="Hildebrand F."/>
            <person name="Pallen M.J."/>
        </authorList>
    </citation>
    <scope>NUCLEOTIDE SEQUENCE</scope>
    <source>
        <strain evidence="2">ChiW13-3771</strain>
    </source>
</reference>
<reference evidence="2" key="1">
    <citation type="submission" date="2020-10" db="EMBL/GenBank/DDBJ databases">
        <authorList>
            <person name="Gilroy R."/>
        </authorList>
    </citation>
    <scope>NUCLEOTIDE SEQUENCE</scope>
    <source>
        <strain evidence="2">ChiW13-3771</strain>
    </source>
</reference>
<dbReference type="InterPro" id="IPR058240">
    <property type="entry name" value="rSAM_sf"/>
</dbReference>
<comment type="caution">
    <text evidence="2">The sequence shown here is derived from an EMBL/GenBank/DDBJ whole genome shotgun (WGS) entry which is preliminary data.</text>
</comment>
<dbReference type="PROSITE" id="PS50106">
    <property type="entry name" value="PDZ"/>
    <property type="match status" value="1"/>
</dbReference>
<dbReference type="Gene3D" id="3.20.20.70">
    <property type="entry name" value="Aldolase class I"/>
    <property type="match status" value="1"/>
</dbReference>
<proteinExistence type="predicted"/>
<dbReference type="InterPro" id="IPR036034">
    <property type="entry name" value="PDZ_sf"/>
</dbReference>
<dbReference type="Pfam" id="PF04459">
    <property type="entry name" value="DUF512"/>
    <property type="match status" value="1"/>
</dbReference>
<accession>A0A9D1EDQ7</accession>
<gene>
    <name evidence="2" type="ORF">IAC96_05175</name>
</gene>
<evidence type="ECO:0000313" key="3">
    <source>
        <dbReference type="Proteomes" id="UP000824201"/>
    </source>
</evidence>
<dbReference type="AlphaFoldDB" id="A0A9D1EDQ7"/>
<dbReference type="Proteomes" id="UP000824201">
    <property type="component" value="Unassembled WGS sequence"/>
</dbReference>